<proteinExistence type="predicted"/>
<dbReference type="EnsemblPlants" id="OBART07G07830.1">
    <property type="protein sequence ID" value="OBART07G07830.1"/>
    <property type="gene ID" value="OBART07G07830"/>
</dbReference>
<name>A0A0D3GNV0_9ORYZ</name>
<dbReference type="Gramene" id="OBART07G07830.1">
    <property type="protein sequence ID" value="OBART07G07830.1"/>
    <property type="gene ID" value="OBART07G07830"/>
</dbReference>
<accession>A0A0D3GNV0</accession>
<reference evidence="2" key="1">
    <citation type="journal article" date="2009" name="Rice">
        <title>De Novo Next Generation Sequencing of Plant Genomes.</title>
        <authorList>
            <person name="Rounsley S."/>
            <person name="Marri P.R."/>
            <person name="Yu Y."/>
            <person name="He R."/>
            <person name="Sisneros N."/>
            <person name="Goicoechea J.L."/>
            <person name="Lee S.J."/>
            <person name="Angelova A."/>
            <person name="Kudrna D."/>
            <person name="Luo M."/>
            <person name="Affourtit J."/>
            <person name="Desany B."/>
            <person name="Knight J."/>
            <person name="Niazi F."/>
            <person name="Egholm M."/>
            <person name="Wing R.A."/>
        </authorList>
    </citation>
    <scope>NUCLEOTIDE SEQUENCE [LARGE SCALE GENOMIC DNA]</scope>
    <source>
        <strain evidence="2">cv. IRGC 105608</strain>
    </source>
</reference>
<dbReference type="Proteomes" id="UP000026960">
    <property type="component" value="Chromosome 7"/>
</dbReference>
<dbReference type="PaxDb" id="65489-OBART07G07830.1"/>
<dbReference type="HOGENOM" id="CLU_1404411_0_0_1"/>
<dbReference type="AlphaFoldDB" id="A0A0D3GNV0"/>
<evidence type="ECO:0000256" key="1">
    <source>
        <dbReference type="SAM" id="MobiDB-lite"/>
    </source>
</evidence>
<protein>
    <submittedName>
        <fullName evidence="2">Uncharacterized protein</fullName>
    </submittedName>
</protein>
<evidence type="ECO:0000313" key="3">
    <source>
        <dbReference type="Proteomes" id="UP000026960"/>
    </source>
</evidence>
<keyword evidence="3" id="KW-1185">Reference proteome</keyword>
<organism evidence="2">
    <name type="scientific">Oryza barthii</name>
    <dbReference type="NCBI Taxonomy" id="65489"/>
    <lineage>
        <taxon>Eukaryota</taxon>
        <taxon>Viridiplantae</taxon>
        <taxon>Streptophyta</taxon>
        <taxon>Embryophyta</taxon>
        <taxon>Tracheophyta</taxon>
        <taxon>Spermatophyta</taxon>
        <taxon>Magnoliopsida</taxon>
        <taxon>Liliopsida</taxon>
        <taxon>Poales</taxon>
        <taxon>Poaceae</taxon>
        <taxon>BOP clade</taxon>
        <taxon>Oryzoideae</taxon>
        <taxon>Oryzeae</taxon>
        <taxon>Oryzinae</taxon>
        <taxon>Oryza</taxon>
    </lineage>
</organism>
<feature type="region of interest" description="Disordered" evidence="1">
    <location>
        <begin position="1"/>
        <end position="123"/>
    </location>
</feature>
<evidence type="ECO:0000313" key="2">
    <source>
        <dbReference type="EnsemblPlants" id="OBART07G07830.1"/>
    </source>
</evidence>
<reference evidence="2" key="2">
    <citation type="submission" date="2015-03" db="UniProtKB">
        <authorList>
            <consortium name="EnsemblPlants"/>
        </authorList>
    </citation>
    <scope>IDENTIFICATION</scope>
</reference>
<sequence>MFTGGDSVRSTGTGMGRQLPSPAKLADGDGDRHISSMRNSGRSKEGRGQSGGGGEADDHIASQLGSSGSGEEEATLAATWSDGRASAEWVGERKRRRQGGWMRGGRAHQHRAPPTTTPSSLCPATEAPARRWTWWCPTYSSLPPFRFSHSMKHTDWRSTSPAVCCLSLSPTHQFDSTILFSLLLMHVFIIVNHS</sequence>